<gene>
    <name evidence="2" type="ORF">EIN_118120</name>
</gene>
<dbReference type="Proteomes" id="UP000014680">
    <property type="component" value="Unassembled WGS sequence"/>
</dbReference>
<dbReference type="GeneID" id="14891237"/>
<dbReference type="AlphaFoldDB" id="L7FMS6"/>
<keyword evidence="3" id="KW-1185">Reference proteome</keyword>
<dbReference type="KEGG" id="eiv:EIN_118120"/>
<evidence type="ECO:0000256" key="1">
    <source>
        <dbReference type="SAM" id="MobiDB-lite"/>
    </source>
</evidence>
<proteinExistence type="predicted"/>
<organism evidence="2 3">
    <name type="scientific">Entamoeba invadens IP1</name>
    <dbReference type="NCBI Taxonomy" id="370355"/>
    <lineage>
        <taxon>Eukaryota</taxon>
        <taxon>Amoebozoa</taxon>
        <taxon>Evosea</taxon>
        <taxon>Archamoebae</taxon>
        <taxon>Mastigamoebida</taxon>
        <taxon>Entamoebidae</taxon>
        <taxon>Entamoeba</taxon>
    </lineage>
</organism>
<dbReference type="VEuPathDB" id="AmoebaDB:EIN_118120"/>
<protein>
    <submittedName>
        <fullName evidence="2">Uncharacterized protein</fullName>
    </submittedName>
</protein>
<reference evidence="2 3" key="1">
    <citation type="submission" date="2012-10" db="EMBL/GenBank/DDBJ databases">
        <authorList>
            <person name="Zafar N."/>
            <person name="Inman J."/>
            <person name="Hall N."/>
            <person name="Lorenzi H."/>
            <person name="Caler E."/>
        </authorList>
    </citation>
    <scope>NUCLEOTIDE SEQUENCE [LARGE SCALE GENOMIC DNA]</scope>
    <source>
        <strain evidence="2 3">IP1</strain>
    </source>
</reference>
<sequence>MSVVMTEEERARQLRAEKLAKITGRSDSLGKIEPFLSCSDEEEASMNGQMIRKSDKVKQMSGERPLAFQVEENDHSVKDKKISIITKRFGEDSNVNEVLPFVLDVKDKDEAVSKGKQLKTMEKVKRKMGQD</sequence>
<dbReference type="OMA" id="HQAQRTE"/>
<evidence type="ECO:0000313" key="2">
    <source>
        <dbReference type="EMBL" id="ELP92238.1"/>
    </source>
</evidence>
<dbReference type="RefSeq" id="XP_004259009.1">
    <property type="nucleotide sequence ID" value="XM_004258961.1"/>
</dbReference>
<name>L7FMS6_ENTIV</name>
<dbReference type="OrthoDB" id="26855at2759"/>
<accession>L7FMS6</accession>
<evidence type="ECO:0000313" key="3">
    <source>
        <dbReference type="Proteomes" id="UP000014680"/>
    </source>
</evidence>
<dbReference type="EMBL" id="KB206391">
    <property type="protein sequence ID" value="ELP92238.1"/>
    <property type="molecule type" value="Genomic_DNA"/>
</dbReference>
<feature type="region of interest" description="Disordered" evidence="1">
    <location>
        <begin position="41"/>
        <end position="63"/>
    </location>
</feature>